<evidence type="ECO:0000313" key="13">
    <source>
        <dbReference type="EMBL" id="CAG9817583.1"/>
    </source>
</evidence>
<evidence type="ECO:0000256" key="9">
    <source>
        <dbReference type="ARBA" id="ARBA00023242"/>
    </source>
</evidence>
<keyword evidence="14" id="KW-1185">Reference proteome</keyword>
<keyword evidence="7 12" id="KW-0694">RNA-binding</keyword>
<dbReference type="GO" id="GO:0030942">
    <property type="term" value="F:endoplasmic reticulum signal peptide binding"/>
    <property type="evidence" value="ECO:0007669"/>
    <property type="project" value="InterPro"/>
</dbReference>
<dbReference type="InterPro" id="IPR038253">
    <property type="entry name" value="SRP68_N_sf"/>
</dbReference>
<evidence type="ECO:0000256" key="11">
    <source>
        <dbReference type="ARBA" id="ARBA00029498"/>
    </source>
</evidence>
<name>A0A9N9WZK4_PHACE</name>
<evidence type="ECO:0000256" key="3">
    <source>
        <dbReference type="ARBA" id="ARBA00004604"/>
    </source>
</evidence>
<dbReference type="CDD" id="cd15481">
    <property type="entry name" value="SRP68-RBD"/>
    <property type="match status" value="1"/>
</dbReference>
<evidence type="ECO:0000256" key="1">
    <source>
        <dbReference type="ARBA" id="ARBA00004240"/>
    </source>
</evidence>
<keyword evidence="5 12" id="KW-0963">Cytoplasm</keyword>
<evidence type="ECO:0000256" key="4">
    <source>
        <dbReference type="ARBA" id="ARBA00009352"/>
    </source>
</evidence>
<comment type="function">
    <text evidence="12">Component of the signal recognition particle (SRP) complex, a ribonucleoprotein complex that mediates the cotranslational targeting of secretory and membrane proteins to the endoplasmic reticulum (ER). The SRP complex interacts with the signal sequence in nascent secretory and membrane proteins and directs them to the membrane of the ER.</text>
</comment>
<evidence type="ECO:0000256" key="8">
    <source>
        <dbReference type="ARBA" id="ARBA00023135"/>
    </source>
</evidence>
<dbReference type="GO" id="GO:0005783">
    <property type="term" value="C:endoplasmic reticulum"/>
    <property type="evidence" value="ECO:0007669"/>
    <property type="project" value="UniProtKB-SubCell"/>
</dbReference>
<proteinExistence type="inferred from homology"/>
<evidence type="ECO:0000256" key="7">
    <source>
        <dbReference type="ARBA" id="ARBA00022884"/>
    </source>
</evidence>
<dbReference type="Pfam" id="PF16969">
    <property type="entry name" value="SRP68"/>
    <property type="match status" value="1"/>
</dbReference>
<evidence type="ECO:0000256" key="2">
    <source>
        <dbReference type="ARBA" id="ARBA00004496"/>
    </source>
</evidence>
<keyword evidence="10 12" id="KW-0687">Ribonucleoprotein</keyword>
<accession>A0A9N9WZK4</accession>
<dbReference type="EMBL" id="OU896722">
    <property type="protein sequence ID" value="CAG9817583.1"/>
    <property type="molecule type" value="Genomic_DNA"/>
</dbReference>
<dbReference type="InterPro" id="IPR034652">
    <property type="entry name" value="SRP68-RBD"/>
</dbReference>
<dbReference type="GO" id="GO:0005730">
    <property type="term" value="C:nucleolus"/>
    <property type="evidence" value="ECO:0007669"/>
    <property type="project" value="UniProtKB-SubCell"/>
</dbReference>
<evidence type="ECO:0000313" key="14">
    <source>
        <dbReference type="Proteomes" id="UP001153737"/>
    </source>
</evidence>
<dbReference type="GO" id="GO:0005829">
    <property type="term" value="C:cytosol"/>
    <property type="evidence" value="ECO:0007669"/>
    <property type="project" value="UniProtKB-ARBA"/>
</dbReference>
<dbReference type="AlphaFoldDB" id="A0A9N9WZK4"/>
<comment type="subcellular location">
    <subcellularLocation>
        <location evidence="2 12">Cytoplasm</location>
    </subcellularLocation>
    <subcellularLocation>
        <location evidence="1">Endoplasmic reticulum</location>
    </subcellularLocation>
    <subcellularLocation>
        <location evidence="3">Nucleus</location>
        <location evidence="3">Nucleolus</location>
    </subcellularLocation>
</comment>
<dbReference type="GO" id="GO:0005047">
    <property type="term" value="F:signal recognition particle binding"/>
    <property type="evidence" value="ECO:0007669"/>
    <property type="project" value="InterPro"/>
</dbReference>
<sequence>MVVVENPVENIPPEDVSAKVKPETVPLKPFTVEILNLIKDAQQQHGLKHGDYQRYRGYCSRRIGRLRKVLKLPQGDRRHFKKRDVTEAHVMNIRSDERFLHVPLILSERCWAYAMQLRQEANTEPRKKFHLIQKLRKACIYALQLEELCKQDRCDARTKLEAQAYAAWIQGTLQFELQLWQKAAENLKKAQVIYEKVAGTLPEEKQTAYRQRAEEIAPSLRYCAYNIGDDKAVDLLELRSQGVLENFDALVSQSKEKVADVLYEVKWFDLIIPVRIEKIRLFLVSIEGLDESLMNAEDNQGRIKILENLFIDLRDVISLARDISRADKTTSAAKQVKEYQSLLSYLLSVRIERTSQRNLLLIAQTRKPQDCVRLLDINVQQTNEMSQNETIKNDVSVKDYYDSQIAAYKALRYYYLGKSQAAQKRWKEAAVLFDRASRSVKNLKKGNFMIELESLLKTVREKSSIDLATSRANYVLDQQEEQTIQLPQKTYKTKKPLYDRLDEFREEPQLLSKHPNLVSLPPPMEPVAAKPLFFDLALNLVEFPDLSEKLEGGQPKKAQGAGISGFVKGLWGWGNK</sequence>
<evidence type="ECO:0000256" key="10">
    <source>
        <dbReference type="ARBA" id="ARBA00023274"/>
    </source>
</evidence>
<keyword evidence="9" id="KW-0539">Nucleus</keyword>
<dbReference type="Proteomes" id="UP001153737">
    <property type="component" value="Chromosome 16"/>
</dbReference>
<dbReference type="OrthoDB" id="10255118at2759"/>
<gene>
    <name evidence="13" type="ORF">PHAECO_LOCUS5395</name>
</gene>
<dbReference type="InterPro" id="IPR026258">
    <property type="entry name" value="SRP68"/>
</dbReference>
<reference evidence="13" key="2">
    <citation type="submission" date="2022-10" db="EMBL/GenBank/DDBJ databases">
        <authorList>
            <consortium name="ENA_rothamsted_submissions"/>
            <consortium name="culmorum"/>
            <person name="King R."/>
        </authorList>
    </citation>
    <scope>NUCLEOTIDE SEQUENCE</scope>
</reference>
<dbReference type="PIRSF" id="PIRSF038995">
    <property type="entry name" value="SRP68"/>
    <property type="match status" value="1"/>
</dbReference>
<keyword evidence="6" id="KW-0256">Endoplasmic reticulum</keyword>
<organism evidence="13 14">
    <name type="scientific">Phaedon cochleariae</name>
    <name type="common">Mustard beetle</name>
    <dbReference type="NCBI Taxonomy" id="80249"/>
    <lineage>
        <taxon>Eukaryota</taxon>
        <taxon>Metazoa</taxon>
        <taxon>Ecdysozoa</taxon>
        <taxon>Arthropoda</taxon>
        <taxon>Hexapoda</taxon>
        <taxon>Insecta</taxon>
        <taxon>Pterygota</taxon>
        <taxon>Neoptera</taxon>
        <taxon>Endopterygota</taxon>
        <taxon>Coleoptera</taxon>
        <taxon>Polyphaga</taxon>
        <taxon>Cucujiformia</taxon>
        <taxon>Chrysomeloidea</taxon>
        <taxon>Chrysomelidae</taxon>
        <taxon>Chrysomelinae</taxon>
        <taxon>Chrysomelini</taxon>
        <taxon>Phaedon</taxon>
    </lineage>
</organism>
<evidence type="ECO:0000256" key="12">
    <source>
        <dbReference type="PIRNR" id="PIRNR038995"/>
    </source>
</evidence>
<evidence type="ECO:0000256" key="5">
    <source>
        <dbReference type="ARBA" id="ARBA00022490"/>
    </source>
</evidence>
<reference evidence="13" key="1">
    <citation type="submission" date="2022-01" db="EMBL/GenBank/DDBJ databases">
        <authorList>
            <person name="King R."/>
        </authorList>
    </citation>
    <scope>NUCLEOTIDE SEQUENCE</scope>
</reference>
<dbReference type="GO" id="GO:0005786">
    <property type="term" value="C:signal recognition particle, endoplasmic reticulum targeting"/>
    <property type="evidence" value="ECO:0007669"/>
    <property type="project" value="UniProtKB-KW"/>
</dbReference>
<comment type="similarity">
    <text evidence="4 12">Belongs to the SRP68 family.</text>
</comment>
<keyword evidence="8 12" id="KW-0733">Signal recognition particle</keyword>
<dbReference type="GO" id="GO:0006614">
    <property type="term" value="P:SRP-dependent cotranslational protein targeting to membrane"/>
    <property type="evidence" value="ECO:0007669"/>
    <property type="project" value="InterPro"/>
</dbReference>
<evidence type="ECO:0000256" key="6">
    <source>
        <dbReference type="ARBA" id="ARBA00022824"/>
    </source>
</evidence>
<dbReference type="PANTHER" id="PTHR12860">
    <property type="entry name" value="SIGNAL RECOGNITION PARTICLE 68 KDA PROTEIN"/>
    <property type="match status" value="1"/>
</dbReference>
<dbReference type="PANTHER" id="PTHR12860:SF0">
    <property type="entry name" value="SIGNAL RECOGNITION PARTICLE SUBUNIT SRP68"/>
    <property type="match status" value="1"/>
</dbReference>
<protein>
    <recommendedName>
        <fullName evidence="11 12">Signal recognition particle subunit SRP68</fullName>
        <shortName evidence="12">SRP68</shortName>
    </recommendedName>
</protein>
<dbReference type="GO" id="GO:0008312">
    <property type="term" value="F:7S RNA binding"/>
    <property type="evidence" value="ECO:0007669"/>
    <property type="project" value="InterPro"/>
</dbReference>
<dbReference type="Gene3D" id="1.10.3450.40">
    <property type="entry name" value="Signal recognition particle, SRP68 subunit, RNA-binding domain"/>
    <property type="match status" value="1"/>
</dbReference>
<dbReference type="FunFam" id="1.10.3450.40:FF:000001">
    <property type="entry name" value="Signal recognition particle subunit SRP68"/>
    <property type="match status" value="1"/>
</dbReference>